<name>A0A9D2AMZ3_9FIRM</name>
<evidence type="ECO:0000259" key="3">
    <source>
        <dbReference type="Pfam" id="PF00535"/>
    </source>
</evidence>
<dbReference type="InterPro" id="IPR001173">
    <property type="entry name" value="Glyco_trans_2-like"/>
</dbReference>
<dbReference type="Proteomes" id="UP000824230">
    <property type="component" value="Unassembled WGS sequence"/>
</dbReference>
<keyword evidence="2" id="KW-0808">Transferase</keyword>
<dbReference type="AlphaFoldDB" id="A0A9D2AMZ3"/>
<dbReference type="PANTHER" id="PTHR22916">
    <property type="entry name" value="GLYCOSYLTRANSFERASE"/>
    <property type="match status" value="1"/>
</dbReference>
<evidence type="ECO:0000256" key="2">
    <source>
        <dbReference type="ARBA" id="ARBA00022679"/>
    </source>
</evidence>
<keyword evidence="1" id="KW-0328">Glycosyltransferase</keyword>
<dbReference type="PANTHER" id="PTHR22916:SF51">
    <property type="entry name" value="GLYCOSYLTRANSFERASE EPSH-RELATED"/>
    <property type="match status" value="1"/>
</dbReference>
<comment type="caution">
    <text evidence="4">The sequence shown here is derived from an EMBL/GenBank/DDBJ whole genome shotgun (WGS) entry which is preliminary data.</text>
</comment>
<accession>A0A9D2AMZ3</accession>
<feature type="domain" description="Glycosyltransferase 2-like" evidence="3">
    <location>
        <begin position="6"/>
        <end position="142"/>
    </location>
</feature>
<sequence length="337" mass="39699">MNKLISIIIPMYNVEAYIIDCIRSVLEQTYPYFEVLLIDDGSEDHTWERCVRMQKQDNRIRLFRQDRKGVSCARNKGMDEALGEYLVFLDGDDMLHPAFLEETLKRACQTGAEMVSCGFFKISTENVQKEISSNLPDGFSGHWTSMSAEQVKDCFYGCIYLGLNMVTCKLIKRNLIESNEKVYRFIPGISLGEDTLFMYELVRKGFCMELTDVRAYLYRMHSESATHKWDNFIKEGKDPFLVYKKIRDQAYMDGKIEYAEIWENEYLVLLRRKHHLAKRDSQKEVCERLKEEARQAMKSPYFNKSKICYSLTFYNSPLYWAGSFFYHTLRKLVKGEE</sequence>
<proteinExistence type="predicted"/>
<dbReference type="EMBL" id="DXFG01000256">
    <property type="protein sequence ID" value="HIX38478.1"/>
    <property type="molecule type" value="Genomic_DNA"/>
</dbReference>
<dbReference type="CDD" id="cd00761">
    <property type="entry name" value="Glyco_tranf_GTA_type"/>
    <property type="match status" value="1"/>
</dbReference>
<dbReference type="GO" id="GO:0016757">
    <property type="term" value="F:glycosyltransferase activity"/>
    <property type="evidence" value="ECO:0007669"/>
    <property type="project" value="UniProtKB-KW"/>
</dbReference>
<dbReference type="Pfam" id="PF00535">
    <property type="entry name" value="Glycos_transf_2"/>
    <property type="match status" value="1"/>
</dbReference>
<evidence type="ECO:0000313" key="5">
    <source>
        <dbReference type="Proteomes" id="UP000824230"/>
    </source>
</evidence>
<evidence type="ECO:0000256" key="1">
    <source>
        <dbReference type="ARBA" id="ARBA00022676"/>
    </source>
</evidence>
<dbReference type="Gene3D" id="3.90.550.10">
    <property type="entry name" value="Spore Coat Polysaccharide Biosynthesis Protein SpsA, Chain A"/>
    <property type="match status" value="1"/>
</dbReference>
<protein>
    <submittedName>
        <fullName evidence="4">Glycosyltransferase</fullName>
    </submittedName>
</protein>
<dbReference type="SUPFAM" id="SSF53448">
    <property type="entry name" value="Nucleotide-diphospho-sugar transferases"/>
    <property type="match status" value="1"/>
</dbReference>
<dbReference type="InterPro" id="IPR029044">
    <property type="entry name" value="Nucleotide-diphossugar_trans"/>
</dbReference>
<reference evidence="4" key="2">
    <citation type="submission" date="2021-04" db="EMBL/GenBank/DDBJ databases">
        <authorList>
            <person name="Gilroy R."/>
        </authorList>
    </citation>
    <scope>NUCLEOTIDE SEQUENCE</scope>
    <source>
        <strain evidence="4">ChiHjej12B11-1927</strain>
    </source>
</reference>
<reference evidence="4" key="1">
    <citation type="journal article" date="2021" name="PeerJ">
        <title>Extensive microbial diversity within the chicken gut microbiome revealed by metagenomics and culture.</title>
        <authorList>
            <person name="Gilroy R."/>
            <person name="Ravi A."/>
            <person name="Getino M."/>
            <person name="Pursley I."/>
            <person name="Horton D.L."/>
            <person name="Alikhan N.F."/>
            <person name="Baker D."/>
            <person name="Gharbi K."/>
            <person name="Hall N."/>
            <person name="Watson M."/>
            <person name="Adriaenssens E.M."/>
            <person name="Foster-Nyarko E."/>
            <person name="Jarju S."/>
            <person name="Secka A."/>
            <person name="Antonio M."/>
            <person name="Oren A."/>
            <person name="Chaudhuri R.R."/>
            <person name="La Ragione R."/>
            <person name="Hildebrand F."/>
            <person name="Pallen M.J."/>
        </authorList>
    </citation>
    <scope>NUCLEOTIDE SEQUENCE</scope>
    <source>
        <strain evidence="4">ChiHjej12B11-1927</strain>
    </source>
</reference>
<gene>
    <name evidence="4" type="ORF">H9738_11525</name>
</gene>
<evidence type="ECO:0000313" key="4">
    <source>
        <dbReference type="EMBL" id="HIX38478.1"/>
    </source>
</evidence>
<organism evidence="4 5">
    <name type="scientific">Candidatus Blautia pullistercoris</name>
    <dbReference type="NCBI Taxonomy" id="2838499"/>
    <lineage>
        <taxon>Bacteria</taxon>
        <taxon>Bacillati</taxon>
        <taxon>Bacillota</taxon>
        <taxon>Clostridia</taxon>
        <taxon>Lachnospirales</taxon>
        <taxon>Lachnospiraceae</taxon>
        <taxon>Blautia</taxon>
    </lineage>
</organism>